<dbReference type="PANTHER" id="PTHR46795">
    <property type="entry name" value="ABC TRANSPORTER PERMEASE-RELATED-RELATED"/>
    <property type="match status" value="1"/>
</dbReference>
<organism evidence="2 3">
    <name type="scientific">Bacillus cytotoxicus</name>
    <dbReference type="NCBI Taxonomy" id="580165"/>
    <lineage>
        <taxon>Bacteria</taxon>
        <taxon>Bacillati</taxon>
        <taxon>Bacillota</taxon>
        <taxon>Bacilli</taxon>
        <taxon>Bacillales</taxon>
        <taxon>Bacillaceae</taxon>
        <taxon>Bacillus</taxon>
        <taxon>Bacillus cereus group</taxon>
    </lineage>
</organism>
<evidence type="ECO:0000313" key="2">
    <source>
        <dbReference type="EMBL" id="SCM03908.1"/>
    </source>
</evidence>
<feature type="transmembrane region" description="Helical" evidence="1">
    <location>
        <begin position="47"/>
        <end position="70"/>
    </location>
</feature>
<evidence type="ECO:0000313" key="3">
    <source>
        <dbReference type="Proteomes" id="UP000242164"/>
    </source>
</evidence>
<dbReference type="GeneID" id="41340423"/>
<dbReference type="EMBL" id="FMIK01000051">
    <property type="protein sequence ID" value="SCM03908.1"/>
    <property type="molecule type" value="Genomic_DNA"/>
</dbReference>
<reference evidence="2 3" key="1">
    <citation type="submission" date="2016-08" db="EMBL/GenBank/DDBJ databases">
        <authorList>
            <person name="Loux V."/>
            <person name="Rue O."/>
        </authorList>
    </citation>
    <scope>NUCLEOTIDE SEQUENCE [LARGE SCALE GENOMIC DNA]</scope>
    <source>
        <strain evidence="2 3">AFSSA_08CEB44bac</strain>
    </source>
</reference>
<dbReference type="Proteomes" id="UP000242164">
    <property type="component" value="Unassembled WGS sequence"/>
</dbReference>
<evidence type="ECO:0008006" key="4">
    <source>
        <dbReference type="Google" id="ProtNLM"/>
    </source>
</evidence>
<accession>A0AAX2CM15</accession>
<comment type="caution">
    <text evidence="2">The sequence shown here is derived from an EMBL/GenBank/DDBJ whole genome shotgun (WGS) entry which is preliminary data.</text>
</comment>
<feature type="transmembrane region" description="Helical" evidence="1">
    <location>
        <begin position="18"/>
        <end position="35"/>
    </location>
</feature>
<gene>
    <name evidence="2" type="ORF">BCB44BAC_03908</name>
</gene>
<dbReference type="RefSeq" id="WP_041810093.1">
    <property type="nucleotide sequence ID" value="NZ_CP024096.1"/>
</dbReference>
<evidence type="ECO:0000256" key="1">
    <source>
        <dbReference type="SAM" id="Phobius"/>
    </source>
</evidence>
<dbReference type="AlphaFoldDB" id="A0AAX2CM15"/>
<name>A0AAX2CM15_9BACI</name>
<keyword evidence="1" id="KW-0812">Transmembrane</keyword>
<dbReference type="InterPro" id="IPR052536">
    <property type="entry name" value="ABC-4_Integral_Memb_Prot"/>
</dbReference>
<protein>
    <recommendedName>
        <fullName evidence="4">ABC transporter permease</fullName>
    </recommendedName>
</protein>
<proteinExistence type="predicted"/>
<keyword evidence="1" id="KW-0472">Membrane</keyword>
<keyword evidence="1" id="KW-1133">Transmembrane helix</keyword>
<dbReference type="PANTHER" id="PTHR46795:SF2">
    <property type="entry name" value="ABC TRANSPORTER, PERMEASE PROTEIN"/>
    <property type="match status" value="1"/>
</dbReference>
<sequence>MTFLQFAFKNVTRNSRAYFAYFVSSAFSFAVYLFHPKLKNSELNQALNILIATSEVVILFLSFFFLLYSIGTFLKVRKKQFGILTVLGTSQKQFIHEKRSA</sequence>